<dbReference type="RefSeq" id="WP_160628144.1">
    <property type="nucleotide sequence ID" value="NZ_CP047593.1"/>
</dbReference>
<gene>
    <name evidence="5" type="ORF">GT409_06575</name>
</gene>
<dbReference type="PROSITE" id="PS01124">
    <property type="entry name" value="HTH_ARAC_FAMILY_2"/>
    <property type="match status" value="1"/>
</dbReference>
<organism evidence="5 6">
    <name type="scientific">Tichowtungia aerotolerans</name>
    <dbReference type="NCBI Taxonomy" id="2697043"/>
    <lineage>
        <taxon>Bacteria</taxon>
        <taxon>Pseudomonadati</taxon>
        <taxon>Kiritimatiellota</taxon>
        <taxon>Tichowtungiia</taxon>
        <taxon>Tichowtungiales</taxon>
        <taxon>Tichowtungiaceae</taxon>
        <taxon>Tichowtungia</taxon>
    </lineage>
</organism>
<dbReference type="Pfam" id="PF13377">
    <property type="entry name" value="Peripla_BP_3"/>
    <property type="match status" value="1"/>
</dbReference>
<dbReference type="PANTHER" id="PTHR30146">
    <property type="entry name" value="LACI-RELATED TRANSCRIPTIONAL REPRESSOR"/>
    <property type="match status" value="1"/>
</dbReference>
<dbReference type="GO" id="GO:0000976">
    <property type="term" value="F:transcription cis-regulatory region binding"/>
    <property type="evidence" value="ECO:0007669"/>
    <property type="project" value="TreeGrafter"/>
</dbReference>
<accession>A0A6P1MDE5</accession>
<dbReference type="InterPro" id="IPR046335">
    <property type="entry name" value="LacI/GalR-like_sensor"/>
</dbReference>
<dbReference type="GO" id="GO:0003700">
    <property type="term" value="F:DNA-binding transcription factor activity"/>
    <property type="evidence" value="ECO:0007669"/>
    <property type="project" value="InterPro"/>
</dbReference>
<dbReference type="Gene3D" id="3.40.50.2300">
    <property type="match status" value="2"/>
</dbReference>
<dbReference type="SUPFAM" id="SSF46689">
    <property type="entry name" value="Homeodomain-like"/>
    <property type="match status" value="1"/>
</dbReference>
<dbReference type="Pfam" id="PF12833">
    <property type="entry name" value="HTH_18"/>
    <property type="match status" value="1"/>
</dbReference>
<reference evidence="5 6" key="1">
    <citation type="submission" date="2020-01" db="EMBL/GenBank/DDBJ databases">
        <title>Ponticoccus aerotolerans gen. nov., sp. nov., an anaerobic bacterium and proposal of Ponticoccusceae fam. nov., Ponticoccusles ord. nov. and Ponticoccuse classis nov. in the phylum Kiritimatiellaeota.</title>
        <authorList>
            <person name="Zhou L.Y."/>
            <person name="Du Z.J."/>
        </authorList>
    </citation>
    <scope>NUCLEOTIDE SEQUENCE [LARGE SCALE GENOMIC DNA]</scope>
    <source>
        <strain evidence="5 6">S-5007</strain>
    </source>
</reference>
<evidence type="ECO:0000256" key="3">
    <source>
        <dbReference type="ARBA" id="ARBA00023163"/>
    </source>
</evidence>
<sequence length="394" mass="44825">MVEHKKVALRFSLNSDFTRQIVQGIIAYTRKHGPWDIQTRSEEPISFSTWADLKHWKGDGIIAPAYRKEHLRVLASKGIPVVTTSRPSLEYSFPSVTFDDRAIGKMAAEHLLEHDLDRFAFIGPKEWDYSQRRCEAFVEELAGHDALCTKCWIRPAANTRQLDEEWIESNHYIEAVKQLVPPVGVFASSDRVGYGILRACRRLKLRVPEDICLISVDNDEILCNLATPNLSSIALSGEQLGYQAAKILAALMAGRTPKETHVVIPPVGVVLRNSSDFLTVDDPYVADALRYIRNHSGRFIDVSDVMSIMPISRRSLERRFQEVVGHGVYKEISRCHVERAKELLENTDWPVSRIARESGFNSTNRFEDTFRKETDLSATGYRKKATARARRKKK</sequence>
<keyword evidence="3" id="KW-0804">Transcription</keyword>
<keyword evidence="6" id="KW-1185">Reference proteome</keyword>
<proteinExistence type="predicted"/>
<dbReference type="SUPFAM" id="SSF53822">
    <property type="entry name" value="Periplasmic binding protein-like I"/>
    <property type="match status" value="1"/>
</dbReference>
<feature type="domain" description="HTH araC/xylS-type" evidence="4">
    <location>
        <begin position="286"/>
        <end position="384"/>
    </location>
</feature>
<dbReference type="InterPro" id="IPR028082">
    <property type="entry name" value="Peripla_BP_I"/>
</dbReference>
<protein>
    <submittedName>
        <fullName evidence="5">Substrate-binding domain-containing protein</fullName>
    </submittedName>
</protein>
<keyword evidence="1" id="KW-0805">Transcription regulation</keyword>
<evidence type="ECO:0000259" key="4">
    <source>
        <dbReference type="PROSITE" id="PS01124"/>
    </source>
</evidence>
<keyword evidence="2" id="KW-0238">DNA-binding</keyword>
<dbReference type="Gene3D" id="1.10.10.60">
    <property type="entry name" value="Homeodomain-like"/>
    <property type="match status" value="1"/>
</dbReference>
<evidence type="ECO:0000256" key="2">
    <source>
        <dbReference type="ARBA" id="ARBA00023125"/>
    </source>
</evidence>
<dbReference type="KEGG" id="taer:GT409_06575"/>
<name>A0A6P1MDE5_9BACT</name>
<dbReference type="CDD" id="cd01543">
    <property type="entry name" value="PBP1_XylR"/>
    <property type="match status" value="1"/>
</dbReference>
<evidence type="ECO:0000313" key="6">
    <source>
        <dbReference type="Proteomes" id="UP000464954"/>
    </source>
</evidence>
<dbReference type="EMBL" id="CP047593">
    <property type="protein sequence ID" value="QHI69125.1"/>
    <property type="molecule type" value="Genomic_DNA"/>
</dbReference>
<dbReference type="InterPro" id="IPR018060">
    <property type="entry name" value="HTH_AraC"/>
</dbReference>
<dbReference type="SMART" id="SM00342">
    <property type="entry name" value="HTH_ARAC"/>
    <property type="match status" value="1"/>
</dbReference>
<evidence type="ECO:0000256" key="1">
    <source>
        <dbReference type="ARBA" id="ARBA00023015"/>
    </source>
</evidence>
<dbReference type="Pfam" id="PF22177">
    <property type="entry name" value="PBP1_XylR"/>
    <property type="match status" value="1"/>
</dbReference>
<dbReference type="Proteomes" id="UP000464954">
    <property type="component" value="Chromosome"/>
</dbReference>
<dbReference type="PANTHER" id="PTHR30146:SF24">
    <property type="entry name" value="XYLOSE OPERON REGULATORY PROTEIN"/>
    <property type="match status" value="1"/>
</dbReference>
<dbReference type="InterPro" id="IPR009057">
    <property type="entry name" value="Homeodomain-like_sf"/>
</dbReference>
<dbReference type="AlphaFoldDB" id="A0A6P1MDE5"/>
<evidence type="ECO:0000313" key="5">
    <source>
        <dbReference type="EMBL" id="QHI69125.1"/>
    </source>
</evidence>
<dbReference type="InterPro" id="IPR054031">
    <property type="entry name" value="XylR_PBP1"/>
</dbReference>